<evidence type="ECO:0000256" key="2">
    <source>
        <dbReference type="ARBA" id="ARBA00005422"/>
    </source>
</evidence>
<dbReference type="InterPro" id="IPR036877">
    <property type="entry name" value="SUI1_dom_sf"/>
</dbReference>
<comment type="subcellular location">
    <subcellularLocation>
        <location evidence="1 9">Endoplasmic reticulum membrane</location>
        <topology evidence="1 9">Multi-pass membrane protein</topology>
    </subcellularLocation>
</comment>
<dbReference type="PROSITE" id="PS50296">
    <property type="entry name" value="SUI1"/>
    <property type="match status" value="1"/>
</dbReference>
<comment type="similarity">
    <text evidence="2">Belongs to the SUI1 family.</text>
</comment>
<dbReference type="Pfam" id="PF01253">
    <property type="entry name" value="SUI1"/>
    <property type="match status" value="1"/>
</dbReference>
<evidence type="ECO:0000256" key="10">
    <source>
        <dbReference type="SAM" id="SignalP"/>
    </source>
</evidence>
<evidence type="ECO:0000256" key="6">
    <source>
        <dbReference type="ARBA" id="ARBA00022824"/>
    </source>
</evidence>
<dbReference type="PANTHER" id="PTHR22760:SF4">
    <property type="entry name" value="GPI MANNOSYLTRANSFERASE 3"/>
    <property type="match status" value="1"/>
</dbReference>
<dbReference type="PANTHER" id="PTHR22760">
    <property type="entry name" value="GLYCOSYLTRANSFERASE"/>
    <property type="match status" value="1"/>
</dbReference>
<evidence type="ECO:0000313" key="12">
    <source>
        <dbReference type="Proteomes" id="UP000887572"/>
    </source>
</evidence>
<evidence type="ECO:0000313" key="13">
    <source>
        <dbReference type="WBParaSite" id="Gr19_v10_g625.t1"/>
    </source>
</evidence>
<organism evidence="12 13">
    <name type="scientific">Globodera rostochiensis</name>
    <name type="common">Golden nematode worm</name>
    <name type="synonym">Heterodera rostochiensis</name>
    <dbReference type="NCBI Taxonomy" id="31243"/>
    <lineage>
        <taxon>Eukaryota</taxon>
        <taxon>Metazoa</taxon>
        <taxon>Ecdysozoa</taxon>
        <taxon>Nematoda</taxon>
        <taxon>Chromadorea</taxon>
        <taxon>Rhabditida</taxon>
        <taxon>Tylenchina</taxon>
        <taxon>Tylenchomorpha</taxon>
        <taxon>Tylenchoidea</taxon>
        <taxon>Heteroderidae</taxon>
        <taxon>Heteroderinae</taxon>
        <taxon>Globodera</taxon>
    </lineage>
</organism>
<evidence type="ECO:0000256" key="3">
    <source>
        <dbReference type="ARBA" id="ARBA00022676"/>
    </source>
</evidence>
<feature type="transmembrane region" description="Helical" evidence="9">
    <location>
        <begin position="277"/>
        <end position="300"/>
    </location>
</feature>
<evidence type="ECO:0000256" key="7">
    <source>
        <dbReference type="ARBA" id="ARBA00022989"/>
    </source>
</evidence>
<dbReference type="InterPro" id="IPR005599">
    <property type="entry name" value="GPI_mannosylTrfase"/>
</dbReference>
<keyword evidence="3 9" id="KW-0328">Glycosyltransferase</keyword>
<keyword evidence="10" id="KW-0732">Signal</keyword>
<comment type="similarity">
    <text evidence="9">Belongs to the glycosyltransferase 22 family.</text>
</comment>
<sequence length="641" mass="73616">MFSILKLAVEFPALRFVCLAFSTSWFVPDEVFQSVEVAYRMVYGRGYLAWEWNSSWALRSSLHPLLYAAIFWTLRTLRLDFGPLIRWAPHLFHALLFSVADAFYLKWTHKLGLGYNALRLTTVLYASNWFLLYCSTRTLSNSIECCLSMIALALYEDSGGGNGAKGGKEPNLPKSFALCVFCVTIATILRPTTLFLWAQLILMRVWHLSTVNGCFDVNSAGTTIFRLASICLAPLVLSLLSDSLYYGKPVLCLWNFLQFNVLSGGSALFGANHWSWYLTHAVPPLLTFLIIPLLTVLFHFRQLKVKKRYAVAALIYLTGHSLISHKEHRFLLPILPFVFPYLALELSKYKSKWAIIIKYCYIASNLLLAVYFGLIHQRGPAAVNGRLIELVDGLANSRDHIKILQLMPCFSLPQYAHLHPYANITEIKMLDCSPKFARLAYDNVHYDDDDEADKFHKDPEGWLNSEWYKRGLFDADIVVAYENVYRRIERFLMEKGFSRDSKIFHTHFPDSTTRRLTNFSGAESTERTKIENKRTIHSSIPKDAFEQLEEEEGTRQGFCHIRIQQRTGRKTITTVQGIAPEYDLKKIVRYLKKEYNCNGTIVEHPEYGEVIQLTGDQRQHIKDFLCKVGIVKEDNCKIHGF</sequence>
<name>A0A914I2I2_GLORO</name>
<feature type="transmembrane region" description="Helical" evidence="9">
    <location>
        <begin position="175"/>
        <end position="200"/>
    </location>
</feature>
<feature type="domain" description="SUI1" evidence="11">
    <location>
        <begin position="559"/>
        <end position="629"/>
    </location>
</feature>
<dbReference type="InterPro" id="IPR001950">
    <property type="entry name" value="SUI1"/>
</dbReference>
<dbReference type="AlphaFoldDB" id="A0A914I2I2"/>
<keyword evidence="7 9" id="KW-1133">Transmembrane helix</keyword>
<dbReference type="GO" id="GO:0000026">
    <property type="term" value="F:alpha-1,2-mannosyltransferase activity"/>
    <property type="evidence" value="ECO:0007669"/>
    <property type="project" value="TreeGrafter"/>
</dbReference>
<evidence type="ECO:0000256" key="9">
    <source>
        <dbReference type="RuleBase" id="RU363075"/>
    </source>
</evidence>
<comment type="caution">
    <text evidence="9">Lacks conserved residue(s) required for the propagation of feature annotation.</text>
</comment>
<keyword evidence="12" id="KW-1185">Reference proteome</keyword>
<keyword evidence="4" id="KW-0808">Transferase</keyword>
<feature type="chain" id="PRO_5036792102" description="Mannosyltransferase" evidence="10">
    <location>
        <begin position="21"/>
        <end position="641"/>
    </location>
</feature>
<proteinExistence type="inferred from homology"/>
<dbReference type="Proteomes" id="UP000887572">
    <property type="component" value="Unplaced"/>
</dbReference>
<feature type="transmembrane region" description="Helical" evidence="9">
    <location>
        <begin position="220"/>
        <end position="240"/>
    </location>
</feature>
<dbReference type="CDD" id="cd11566">
    <property type="entry name" value="eIF1_SUI1"/>
    <property type="match status" value="1"/>
</dbReference>
<evidence type="ECO:0000256" key="1">
    <source>
        <dbReference type="ARBA" id="ARBA00004477"/>
    </source>
</evidence>
<reference evidence="13" key="1">
    <citation type="submission" date="2022-11" db="UniProtKB">
        <authorList>
            <consortium name="WormBaseParasite"/>
        </authorList>
    </citation>
    <scope>IDENTIFICATION</scope>
</reference>
<evidence type="ECO:0000259" key="11">
    <source>
        <dbReference type="PROSITE" id="PS50296"/>
    </source>
</evidence>
<dbReference type="WBParaSite" id="Gr19_v10_g625.t1">
    <property type="protein sequence ID" value="Gr19_v10_g625.t1"/>
    <property type="gene ID" value="Gr19_v10_g625"/>
</dbReference>
<dbReference type="GO" id="GO:0006506">
    <property type="term" value="P:GPI anchor biosynthetic process"/>
    <property type="evidence" value="ECO:0007669"/>
    <property type="project" value="TreeGrafter"/>
</dbReference>
<dbReference type="SUPFAM" id="SSF55159">
    <property type="entry name" value="eIF1-like"/>
    <property type="match status" value="1"/>
</dbReference>
<keyword evidence="6 9" id="KW-0256">Endoplasmic reticulum</keyword>
<keyword evidence="8 9" id="KW-0472">Membrane</keyword>
<dbReference type="InterPro" id="IPR005874">
    <property type="entry name" value="SUI1_euk"/>
</dbReference>
<dbReference type="GO" id="GO:0005789">
    <property type="term" value="C:endoplasmic reticulum membrane"/>
    <property type="evidence" value="ECO:0007669"/>
    <property type="project" value="UniProtKB-SubCell"/>
</dbReference>
<dbReference type="Gene3D" id="3.30.780.10">
    <property type="entry name" value="SUI1-like domain"/>
    <property type="match status" value="1"/>
</dbReference>
<dbReference type="EC" id="2.4.1.-" evidence="9"/>
<keyword evidence="5 9" id="KW-0812">Transmembrane</keyword>
<accession>A0A914I2I2</accession>
<evidence type="ECO:0000256" key="5">
    <source>
        <dbReference type="ARBA" id="ARBA00022692"/>
    </source>
</evidence>
<feature type="transmembrane region" description="Helical" evidence="9">
    <location>
        <begin position="353"/>
        <end position="374"/>
    </location>
</feature>
<evidence type="ECO:0000256" key="4">
    <source>
        <dbReference type="ARBA" id="ARBA00022679"/>
    </source>
</evidence>
<feature type="signal peptide" evidence="10">
    <location>
        <begin position="1"/>
        <end position="20"/>
    </location>
</feature>
<evidence type="ECO:0000256" key="8">
    <source>
        <dbReference type="ARBA" id="ARBA00023136"/>
    </source>
</evidence>
<protein>
    <recommendedName>
        <fullName evidence="9">Mannosyltransferase</fullName>
        <ecNumber evidence="9">2.4.1.-</ecNumber>
    </recommendedName>
</protein>
<dbReference type="GO" id="GO:0003743">
    <property type="term" value="F:translation initiation factor activity"/>
    <property type="evidence" value="ECO:0007669"/>
    <property type="project" value="InterPro"/>
</dbReference>
<dbReference type="Pfam" id="PF03901">
    <property type="entry name" value="Glyco_transf_22"/>
    <property type="match status" value="1"/>
</dbReference>